<evidence type="ECO:0000313" key="4">
    <source>
        <dbReference type="EMBL" id="GAA4486749.1"/>
    </source>
</evidence>
<evidence type="ECO:0000256" key="1">
    <source>
        <dbReference type="ARBA" id="ARBA00023125"/>
    </source>
</evidence>
<dbReference type="EMBL" id="BAABFB010000066">
    <property type="protein sequence ID" value="GAA4486749.1"/>
    <property type="molecule type" value="Genomic_DNA"/>
</dbReference>
<gene>
    <name evidence="4" type="ORF">GCM10023094_43830</name>
</gene>
<evidence type="ECO:0000313" key="5">
    <source>
        <dbReference type="Proteomes" id="UP001501183"/>
    </source>
</evidence>
<dbReference type="RefSeq" id="WP_345350226.1">
    <property type="nucleotide sequence ID" value="NZ_BAABFB010000066.1"/>
</dbReference>
<dbReference type="PRINTS" id="PR00040">
    <property type="entry name" value="HTHMERR"/>
</dbReference>
<evidence type="ECO:0000259" key="3">
    <source>
        <dbReference type="PROSITE" id="PS50937"/>
    </source>
</evidence>
<keyword evidence="1" id="KW-0238">DNA-binding</keyword>
<reference evidence="5" key="1">
    <citation type="journal article" date="2019" name="Int. J. Syst. Evol. Microbiol.">
        <title>The Global Catalogue of Microorganisms (GCM) 10K type strain sequencing project: providing services to taxonomists for standard genome sequencing and annotation.</title>
        <authorList>
            <consortium name="The Broad Institute Genomics Platform"/>
            <consortium name="The Broad Institute Genome Sequencing Center for Infectious Disease"/>
            <person name="Wu L."/>
            <person name="Ma J."/>
        </authorList>
    </citation>
    <scope>NUCLEOTIDE SEQUENCE [LARGE SCALE GENOMIC DNA]</scope>
    <source>
        <strain evidence="5">JCM 32206</strain>
    </source>
</reference>
<name>A0ABP8PHV6_9NOCA</name>
<dbReference type="SMART" id="SM00422">
    <property type="entry name" value="HTH_MERR"/>
    <property type="match status" value="1"/>
</dbReference>
<comment type="caution">
    <text evidence="4">The sequence shown here is derived from an EMBL/GenBank/DDBJ whole genome shotgun (WGS) entry which is preliminary data.</text>
</comment>
<dbReference type="SUPFAM" id="SSF46955">
    <property type="entry name" value="Putative DNA-binding domain"/>
    <property type="match status" value="1"/>
</dbReference>
<dbReference type="Gene3D" id="1.10.1660.10">
    <property type="match status" value="1"/>
</dbReference>
<dbReference type="InterPro" id="IPR009061">
    <property type="entry name" value="DNA-bd_dom_put_sf"/>
</dbReference>
<protein>
    <submittedName>
        <fullName evidence="4">MerR family transcriptional regulator</fullName>
    </submittedName>
</protein>
<evidence type="ECO:0000256" key="2">
    <source>
        <dbReference type="SAM" id="MobiDB-lite"/>
    </source>
</evidence>
<keyword evidence="5" id="KW-1185">Reference proteome</keyword>
<dbReference type="Pfam" id="PF13411">
    <property type="entry name" value="MerR_1"/>
    <property type="match status" value="1"/>
</dbReference>
<organism evidence="4 5">
    <name type="scientific">Rhodococcus olei</name>
    <dbReference type="NCBI Taxonomy" id="2161675"/>
    <lineage>
        <taxon>Bacteria</taxon>
        <taxon>Bacillati</taxon>
        <taxon>Actinomycetota</taxon>
        <taxon>Actinomycetes</taxon>
        <taxon>Mycobacteriales</taxon>
        <taxon>Nocardiaceae</taxon>
        <taxon>Rhodococcus</taxon>
    </lineage>
</organism>
<dbReference type="PANTHER" id="PTHR30204:SF98">
    <property type="entry name" value="HTH-TYPE TRANSCRIPTIONAL REGULATOR ADHR"/>
    <property type="match status" value="1"/>
</dbReference>
<dbReference type="InterPro" id="IPR000551">
    <property type="entry name" value="MerR-type_HTH_dom"/>
</dbReference>
<sequence>MRVSELVERSGVPLATIKYYLREGVLMPGEATGATKADYGDEHLRRLALIKALAGAGLPIHKIRVIVRLIDDPGDDLHETIGRAIATLPPYPDGPRSREHPRARRVLARLGQVYDPAYPAVDQLERALEAVEAVGIPMTDERLEAYGRHIRGIAELDLALMPADSARSAVEYAVLGTAVYEPVIAAMRRLAHQDVAERILRRRPTTPPSTPPGEPERTAR</sequence>
<dbReference type="PANTHER" id="PTHR30204">
    <property type="entry name" value="REDOX-CYCLING DRUG-SENSING TRANSCRIPTIONAL ACTIVATOR SOXR"/>
    <property type="match status" value="1"/>
</dbReference>
<feature type="domain" description="HTH merR-type" evidence="3">
    <location>
        <begin position="1"/>
        <end position="69"/>
    </location>
</feature>
<dbReference type="PROSITE" id="PS50937">
    <property type="entry name" value="HTH_MERR_2"/>
    <property type="match status" value="1"/>
</dbReference>
<dbReference type="InterPro" id="IPR047057">
    <property type="entry name" value="MerR_fam"/>
</dbReference>
<accession>A0ABP8PHV6</accession>
<proteinExistence type="predicted"/>
<feature type="region of interest" description="Disordered" evidence="2">
    <location>
        <begin position="197"/>
        <end position="220"/>
    </location>
</feature>
<dbReference type="Proteomes" id="UP001501183">
    <property type="component" value="Unassembled WGS sequence"/>
</dbReference>